<name>A0ABV7EZT0_9BURK</name>
<proteinExistence type="predicted"/>
<organism evidence="1 2">
    <name type="scientific">Undibacterium arcticum</name>
    <dbReference type="NCBI Taxonomy" id="1762892"/>
    <lineage>
        <taxon>Bacteria</taxon>
        <taxon>Pseudomonadati</taxon>
        <taxon>Pseudomonadota</taxon>
        <taxon>Betaproteobacteria</taxon>
        <taxon>Burkholderiales</taxon>
        <taxon>Oxalobacteraceae</taxon>
        <taxon>Undibacterium</taxon>
    </lineage>
</organism>
<reference evidence="2" key="1">
    <citation type="journal article" date="2019" name="Int. J. Syst. Evol. Microbiol.">
        <title>The Global Catalogue of Microorganisms (GCM) 10K type strain sequencing project: providing services to taxonomists for standard genome sequencing and annotation.</title>
        <authorList>
            <consortium name="The Broad Institute Genomics Platform"/>
            <consortium name="The Broad Institute Genome Sequencing Center for Infectious Disease"/>
            <person name="Wu L."/>
            <person name="Ma J."/>
        </authorList>
    </citation>
    <scope>NUCLEOTIDE SEQUENCE [LARGE SCALE GENOMIC DNA]</scope>
    <source>
        <strain evidence="2">KCTC 42986</strain>
    </source>
</reference>
<dbReference type="PROSITE" id="PS51257">
    <property type="entry name" value="PROKAR_LIPOPROTEIN"/>
    <property type="match status" value="1"/>
</dbReference>
<comment type="caution">
    <text evidence="1">The sequence shown here is derived from an EMBL/GenBank/DDBJ whole genome shotgun (WGS) entry which is preliminary data.</text>
</comment>
<gene>
    <name evidence="1" type="ORF">ACFOFO_03620</name>
</gene>
<dbReference type="Proteomes" id="UP001595530">
    <property type="component" value="Unassembled WGS sequence"/>
</dbReference>
<evidence type="ECO:0000313" key="1">
    <source>
        <dbReference type="EMBL" id="MFC3107057.1"/>
    </source>
</evidence>
<dbReference type="RefSeq" id="WP_390326325.1">
    <property type="nucleotide sequence ID" value="NZ_JBHRTP010000008.1"/>
</dbReference>
<evidence type="ECO:0000313" key="2">
    <source>
        <dbReference type="Proteomes" id="UP001595530"/>
    </source>
</evidence>
<protein>
    <recommendedName>
        <fullName evidence="3">Lipoprotein</fullName>
    </recommendedName>
</protein>
<accession>A0ABV7EZT0</accession>
<sequence length="222" mass="23673">MKAPSTRLLALLAVLLAGCRSTPLPPDWQTNAHSALKSFSSAYLSGNTRAAELEFARARSEIASTGRGDLVARAELVRCATRVASLEFDNCAGFQALAQDASASERSYAAYLTGHWQGLNPALLPAQHRALLTAAGTTRDKSLVNSIEDPLSRLVAAGVLLQNGRLTPADIVAATETASAQGWRRPLLAWLGVQAQRAQEAGDRDASARVQRRIELVSKSLE</sequence>
<evidence type="ECO:0008006" key="3">
    <source>
        <dbReference type="Google" id="ProtNLM"/>
    </source>
</evidence>
<dbReference type="EMBL" id="JBHRTP010000008">
    <property type="protein sequence ID" value="MFC3107057.1"/>
    <property type="molecule type" value="Genomic_DNA"/>
</dbReference>
<keyword evidence="2" id="KW-1185">Reference proteome</keyword>